<accession>A0A376MA53</accession>
<evidence type="ECO:0000313" key="1">
    <source>
        <dbReference type="EMBL" id="STF94811.1"/>
    </source>
</evidence>
<organism evidence="1 2">
    <name type="scientific">Escherichia coli</name>
    <dbReference type="NCBI Taxonomy" id="562"/>
    <lineage>
        <taxon>Bacteria</taxon>
        <taxon>Pseudomonadati</taxon>
        <taxon>Pseudomonadota</taxon>
        <taxon>Gammaproteobacteria</taxon>
        <taxon>Enterobacterales</taxon>
        <taxon>Enterobacteriaceae</taxon>
        <taxon>Escherichia</taxon>
    </lineage>
</organism>
<evidence type="ECO:0000313" key="2">
    <source>
        <dbReference type="Proteomes" id="UP000254043"/>
    </source>
</evidence>
<proteinExistence type="predicted"/>
<dbReference type="AlphaFoldDB" id="A0A376MA53"/>
<reference evidence="1 2" key="1">
    <citation type="submission" date="2018-06" db="EMBL/GenBank/DDBJ databases">
        <authorList>
            <consortium name="Pathogen Informatics"/>
            <person name="Doyle S."/>
        </authorList>
    </citation>
    <scope>NUCLEOTIDE SEQUENCE [LARGE SCALE GENOMIC DNA]</scope>
    <source>
        <strain evidence="1 2">NCTC7927</strain>
    </source>
</reference>
<name>A0A376MA53_ECOLX</name>
<dbReference type="Proteomes" id="UP000254043">
    <property type="component" value="Unassembled WGS sequence"/>
</dbReference>
<sequence>MYRIKQLFSVLLTLRDYDGQVAEALAMEHALNKMTKTGMSEACELPESQIGCRETHPKSDLFNKAVNRLVWLY</sequence>
<gene>
    <name evidence="1" type="ORF">NCTC7927_03686</name>
</gene>
<dbReference type="EMBL" id="UGAK01000003">
    <property type="protein sequence ID" value="STF94811.1"/>
    <property type="molecule type" value="Genomic_DNA"/>
</dbReference>
<protein>
    <submittedName>
        <fullName evidence="1">Transposase, IS903.B</fullName>
    </submittedName>
</protein>